<dbReference type="PANTHER" id="PTHR34981">
    <property type="entry name" value="CELL DIVISION PROTEIN ZAPA"/>
    <property type="match status" value="1"/>
</dbReference>
<name>A0A380AAP5_9GAMM</name>
<evidence type="ECO:0000256" key="1">
    <source>
        <dbReference type="ARBA" id="ARBA00004496"/>
    </source>
</evidence>
<accession>A0A380AAP5</accession>
<evidence type="ECO:0000256" key="2">
    <source>
        <dbReference type="ARBA" id="ARBA00010074"/>
    </source>
</evidence>
<dbReference type="Gene3D" id="3.30.160.880">
    <property type="entry name" value="Cell division protein ZapA protomer, N-terminal domain"/>
    <property type="match status" value="1"/>
</dbReference>
<dbReference type="InterPro" id="IPR007838">
    <property type="entry name" value="Cell_div_ZapA-like"/>
</dbReference>
<dbReference type="PANTHER" id="PTHR34981:SF1">
    <property type="entry name" value="CELL DIVISION PROTEIN ZAPA"/>
    <property type="match status" value="1"/>
</dbReference>
<dbReference type="EMBL" id="UGYO01000001">
    <property type="protein sequence ID" value="SUI77402.1"/>
    <property type="molecule type" value="Genomic_DNA"/>
</dbReference>
<evidence type="ECO:0000256" key="5">
    <source>
        <dbReference type="ARBA" id="ARBA00022618"/>
    </source>
</evidence>
<dbReference type="AlphaFoldDB" id="A0A380AAP5"/>
<evidence type="ECO:0000256" key="6">
    <source>
        <dbReference type="ARBA" id="ARBA00023054"/>
    </source>
</evidence>
<comment type="subunit">
    <text evidence="10">Homodimer. Interacts with FtsZ.</text>
</comment>
<reference evidence="12 13" key="1">
    <citation type="submission" date="2018-06" db="EMBL/GenBank/DDBJ databases">
        <authorList>
            <consortium name="Pathogen Informatics"/>
            <person name="Doyle S."/>
        </authorList>
    </citation>
    <scope>NUCLEOTIDE SEQUENCE [LARGE SCALE GENOMIC DNA]</scope>
    <source>
        <strain evidence="12 13">NCTC10738</strain>
    </source>
</reference>
<dbReference type="InterPro" id="IPR042233">
    <property type="entry name" value="Cell_div_ZapA_N"/>
</dbReference>
<keyword evidence="5" id="KW-0132">Cell division</keyword>
<evidence type="ECO:0000256" key="11">
    <source>
        <dbReference type="ARBA" id="ARBA00033158"/>
    </source>
</evidence>
<dbReference type="Pfam" id="PF05164">
    <property type="entry name" value="ZapA"/>
    <property type="match status" value="1"/>
</dbReference>
<evidence type="ECO:0000256" key="10">
    <source>
        <dbReference type="ARBA" id="ARBA00026068"/>
    </source>
</evidence>
<evidence type="ECO:0000313" key="13">
    <source>
        <dbReference type="Proteomes" id="UP000254069"/>
    </source>
</evidence>
<gene>
    <name evidence="12" type="primary">zapA</name>
    <name evidence="12" type="ORF">NCTC10738_02603</name>
</gene>
<dbReference type="GO" id="GO:0000921">
    <property type="term" value="P:septin ring assembly"/>
    <property type="evidence" value="ECO:0007669"/>
    <property type="project" value="TreeGrafter"/>
</dbReference>
<dbReference type="GO" id="GO:0032153">
    <property type="term" value="C:cell division site"/>
    <property type="evidence" value="ECO:0007669"/>
    <property type="project" value="TreeGrafter"/>
</dbReference>
<dbReference type="GO" id="GO:0043093">
    <property type="term" value="P:FtsZ-dependent cytokinesis"/>
    <property type="evidence" value="ECO:0007669"/>
    <property type="project" value="TreeGrafter"/>
</dbReference>
<keyword evidence="4" id="KW-0963">Cytoplasm</keyword>
<dbReference type="InterPro" id="IPR036192">
    <property type="entry name" value="Cell_div_ZapA-like_sf"/>
</dbReference>
<proteinExistence type="inferred from homology"/>
<comment type="similarity">
    <text evidence="2">Belongs to the ZapA family. Type 1 subfamily.</text>
</comment>
<evidence type="ECO:0000256" key="7">
    <source>
        <dbReference type="ARBA" id="ARBA00023210"/>
    </source>
</evidence>
<organism evidence="12 13">
    <name type="scientific">Shewanella algae</name>
    <dbReference type="NCBI Taxonomy" id="38313"/>
    <lineage>
        <taxon>Bacteria</taxon>
        <taxon>Pseudomonadati</taxon>
        <taxon>Pseudomonadota</taxon>
        <taxon>Gammaproteobacteria</taxon>
        <taxon>Alteromonadales</taxon>
        <taxon>Shewanellaceae</taxon>
        <taxon>Shewanella</taxon>
    </lineage>
</organism>
<keyword evidence="8" id="KW-0131">Cell cycle</keyword>
<dbReference type="Gene3D" id="1.20.5.50">
    <property type="match status" value="1"/>
</dbReference>
<comment type="subcellular location">
    <subcellularLocation>
        <location evidence="1">Cytoplasm</location>
    </subcellularLocation>
</comment>
<dbReference type="GO" id="GO:0000917">
    <property type="term" value="P:division septum assembly"/>
    <property type="evidence" value="ECO:0007669"/>
    <property type="project" value="UniProtKB-KW"/>
</dbReference>
<keyword evidence="13" id="KW-1185">Reference proteome</keyword>
<evidence type="ECO:0000256" key="4">
    <source>
        <dbReference type="ARBA" id="ARBA00022490"/>
    </source>
</evidence>
<protein>
    <recommendedName>
        <fullName evidence="3">Cell division protein ZapA</fullName>
    </recommendedName>
    <alternativeName>
        <fullName evidence="11">Z ring-associated protein ZapA</fullName>
    </alternativeName>
</protein>
<evidence type="ECO:0000256" key="3">
    <source>
        <dbReference type="ARBA" id="ARBA00015195"/>
    </source>
</evidence>
<dbReference type="GO" id="GO:0030428">
    <property type="term" value="C:cell septum"/>
    <property type="evidence" value="ECO:0007669"/>
    <property type="project" value="TreeGrafter"/>
</dbReference>
<dbReference type="Proteomes" id="UP000254069">
    <property type="component" value="Unassembled WGS sequence"/>
</dbReference>
<sequence length="179" mass="20326">MLAELGKATKTGILPKLRARSCIWQCIQASPFIYCRDLYQAGQGNSSQRNKAALVLHFNAELDIFRHRAKEKDPVRKMSNSAIDITLLGRTYSIACPPGQEQALQAVAQKLELQLGKIKSRTNAISREEMALMAALNIGYELYEEQRKNQDYMSQMDDRIRLLQSTLEHALVERSARED</sequence>
<comment type="function">
    <text evidence="9">Activator of cell division through the inhibition of FtsZ GTPase activity, therefore promoting FtsZ assembly into bundles of protofilaments necessary for the formation of the division Z ring. It is recruited early at mid-cell but it is not essential for cell division.</text>
</comment>
<dbReference type="SUPFAM" id="SSF102829">
    <property type="entry name" value="Cell division protein ZapA-like"/>
    <property type="match status" value="1"/>
</dbReference>
<evidence type="ECO:0000313" key="12">
    <source>
        <dbReference type="EMBL" id="SUI77402.1"/>
    </source>
</evidence>
<keyword evidence="7" id="KW-0717">Septation</keyword>
<dbReference type="GO" id="GO:0005829">
    <property type="term" value="C:cytosol"/>
    <property type="evidence" value="ECO:0007669"/>
    <property type="project" value="TreeGrafter"/>
</dbReference>
<evidence type="ECO:0000256" key="9">
    <source>
        <dbReference type="ARBA" id="ARBA00024910"/>
    </source>
</evidence>
<evidence type="ECO:0000256" key="8">
    <source>
        <dbReference type="ARBA" id="ARBA00023306"/>
    </source>
</evidence>
<keyword evidence="6" id="KW-0175">Coiled coil</keyword>